<dbReference type="STRING" id="305507.SAMN04489724_4575"/>
<evidence type="ECO:0000313" key="1">
    <source>
        <dbReference type="EMBL" id="SFU16602.1"/>
    </source>
</evidence>
<dbReference type="AlphaFoldDB" id="A0A1I7DY54"/>
<evidence type="ECO:0008006" key="3">
    <source>
        <dbReference type="Google" id="ProtNLM"/>
    </source>
</evidence>
<accession>A0A1I7DY54</accession>
<gene>
    <name evidence="1" type="ORF">SAMN04489724_4575</name>
</gene>
<dbReference type="EMBL" id="FPBF01000008">
    <property type="protein sequence ID" value="SFU16602.1"/>
    <property type="molecule type" value="Genomic_DNA"/>
</dbReference>
<evidence type="ECO:0000313" key="2">
    <source>
        <dbReference type="Proteomes" id="UP000199673"/>
    </source>
</evidence>
<organism evidence="1 2">
    <name type="scientific">Algoriphagus locisalis</name>
    <dbReference type="NCBI Taxonomy" id="305507"/>
    <lineage>
        <taxon>Bacteria</taxon>
        <taxon>Pseudomonadati</taxon>
        <taxon>Bacteroidota</taxon>
        <taxon>Cytophagia</taxon>
        <taxon>Cytophagales</taxon>
        <taxon>Cyclobacteriaceae</taxon>
        <taxon>Algoriphagus</taxon>
    </lineage>
</organism>
<keyword evidence="2" id="KW-1185">Reference proteome</keyword>
<reference evidence="2" key="1">
    <citation type="submission" date="2016-10" db="EMBL/GenBank/DDBJ databases">
        <authorList>
            <person name="Varghese N."/>
            <person name="Submissions S."/>
        </authorList>
    </citation>
    <scope>NUCLEOTIDE SEQUENCE [LARGE SCALE GENOMIC DNA]</scope>
    <source>
        <strain evidence="2">DSM 23445</strain>
    </source>
</reference>
<name>A0A1I7DY54_9BACT</name>
<dbReference type="RefSeq" id="WP_091697573.1">
    <property type="nucleotide sequence ID" value="NZ_FPBF01000008.1"/>
</dbReference>
<proteinExistence type="predicted"/>
<dbReference type="OrthoDB" id="660041at2"/>
<sequence>MFKLIAFKAVDDRERCLKFVEGHRQVLESIGVKKVTSANDKWMENPDVIVVIVESDEDGLIYGGARIHKANAEHPLPIVEAIEDLDKSIRDIINKDIDAGTGEICGLWNSRKITGMGIGAIFMSKACLALAPKLGLTSMYALLAPMTVKLGYETGYEILTQVGNNGTFYYPKLDLIATAMKLHDAVGLPLVTPEFRESVQKIRENDHLIIEENYRGRSVILEYTSYII</sequence>
<protein>
    <recommendedName>
        <fullName evidence="3">N-acetyltransferase domain-containing protein</fullName>
    </recommendedName>
</protein>
<dbReference type="Proteomes" id="UP000199673">
    <property type="component" value="Unassembled WGS sequence"/>
</dbReference>